<organism evidence="2 3">
    <name type="scientific">Stylosanthes scabra</name>
    <dbReference type="NCBI Taxonomy" id="79078"/>
    <lineage>
        <taxon>Eukaryota</taxon>
        <taxon>Viridiplantae</taxon>
        <taxon>Streptophyta</taxon>
        <taxon>Embryophyta</taxon>
        <taxon>Tracheophyta</taxon>
        <taxon>Spermatophyta</taxon>
        <taxon>Magnoliopsida</taxon>
        <taxon>eudicotyledons</taxon>
        <taxon>Gunneridae</taxon>
        <taxon>Pentapetalae</taxon>
        <taxon>rosids</taxon>
        <taxon>fabids</taxon>
        <taxon>Fabales</taxon>
        <taxon>Fabaceae</taxon>
        <taxon>Papilionoideae</taxon>
        <taxon>50 kb inversion clade</taxon>
        <taxon>dalbergioids sensu lato</taxon>
        <taxon>Dalbergieae</taxon>
        <taxon>Pterocarpus clade</taxon>
        <taxon>Stylosanthes</taxon>
    </lineage>
</organism>
<dbReference type="EMBL" id="JASCZI010030412">
    <property type="protein sequence ID" value="MED6122361.1"/>
    <property type="molecule type" value="Genomic_DNA"/>
</dbReference>
<name>A0ABU6RED0_9FABA</name>
<reference evidence="2 3" key="1">
    <citation type="journal article" date="2023" name="Plants (Basel)">
        <title>Bridging the Gap: Combining Genomics and Transcriptomics Approaches to Understand Stylosanthes scabra, an Orphan Legume from the Brazilian Caatinga.</title>
        <authorList>
            <person name="Ferreira-Neto J.R.C."/>
            <person name="da Silva M.D."/>
            <person name="Binneck E."/>
            <person name="de Melo N.F."/>
            <person name="da Silva R.H."/>
            <person name="de Melo A.L.T.M."/>
            <person name="Pandolfi V."/>
            <person name="Bustamante F.O."/>
            <person name="Brasileiro-Vidal A.C."/>
            <person name="Benko-Iseppon A.M."/>
        </authorList>
    </citation>
    <scope>NUCLEOTIDE SEQUENCE [LARGE SCALE GENOMIC DNA]</scope>
    <source>
        <tissue evidence="2">Leaves</tissue>
    </source>
</reference>
<feature type="compositionally biased region" description="Low complexity" evidence="1">
    <location>
        <begin position="116"/>
        <end position="126"/>
    </location>
</feature>
<evidence type="ECO:0000313" key="3">
    <source>
        <dbReference type="Proteomes" id="UP001341840"/>
    </source>
</evidence>
<protein>
    <submittedName>
        <fullName evidence="2">Uncharacterized protein</fullName>
    </submittedName>
</protein>
<keyword evidence="3" id="KW-1185">Reference proteome</keyword>
<accession>A0ABU6RED0</accession>
<comment type="caution">
    <text evidence="2">The sequence shown here is derived from an EMBL/GenBank/DDBJ whole genome shotgun (WGS) entry which is preliminary data.</text>
</comment>
<evidence type="ECO:0000256" key="1">
    <source>
        <dbReference type="SAM" id="MobiDB-lite"/>
    </source>
</evidence>
<feature type="region of interest" description="Disordered" evidence="1">
    <location>
        <begin position="106"/>
        <end position="129"/>
    </location>
</feature>
<sequence length="258" mass="28752">MHWWEIACTRRFLSADRLLRDPRGVQLPDDVPSAATQPRDDLVLPHDALAHGRRAWQQRPDVRRKGKGVANPSASHDQPGGADATAHEADIDFFSSADLELARWTLQGEGGGSGSGPHASADGPSGFQVARPPPDIYEVFTCGEQMMDQLAQDFVAARAADEPVYRPEPPLSRIMIQASRFKMLYHTPSPHHQYCQSSTQPLLDHQQGFDTAYLSAPQPLTYQVVRPRTQWPQRDQRPPPPCGTSSHRPIYTIVQLRI</sequence>
<dbReference type="Proteomes" id="UP001341840">
    <property type="component" value="Unassembled WGS sequence"/>
</dbReference>
<gene>
    <name evidence="2" type="ORF">PIB30_039033</name>
</gene>
<evidence type="ECO:0000313" key="2">
    <source>
        <dbReference type="EMBL" id="MED6122361.1"/>
    </source>
</evidence>
<proteinExistence type="predicted"/>
<feature type="region of interest" description="Disordered" evidence="1">
    <location>
        <begin position="52"/>
        <end position="84"/>
    </location>
</feature>
<feature type="compositionally biased region" description="Basic residues" evidence="1">
    <location>
        <begin position="52"/>
        <end position="67"/>
    </location>
</feature>